<dbReference type="Proteomes" id="UP000077734">
    <property type="component" value="Unassembled WGS sequence"/>
</dbReference>
<comment type="caution">
    <text evidence="1">The sequence shown here is derived from an EMBL/GenBank/DDBJ whole genome shotgun (WGS) entry which is preliminary data.</text>
</comment>
<evidence type="ECO:0000313" key="2">
    <source>
        <dbReference type="Proteomes" id="UP000077734"/>
    </source>
</evidence>
<keyword evidence="2" id="KW-1185">Reference proteome</keyword>
<dbReference type="AlphaFoldDB" id="A0A291INC8"/>
<dbReference type="Gene3D" id="2.30.110.50">
    <property type="match status" value="1"/>
</dbReference>
<dbReference type="InterPro" id="IPR006531">
    <property type="entry name" value="Gp5/Vgr_OB"/>
</dbReference>
<proteinExistence type="predicted"/>
<name>A0A291INC8_9GAMM</name>
<dbReference type="EMBL" id="LUUL01000062">
    <property type="protein sequence ID" value="OAI27741.1"/>
    <property type="molecule type" value="Genomic_DNA"/>
</dbReference>
<dbReference type="SUPFAM" id="SSF69255">
    <property type="entry name" value="gp5 N-terminal domain-like"/>
    <property type="match status" value="1"/>
</dbReference>
<evidence type="ECO:0000313" key="1">
    <source>
        <dbReference type="EMBL" id="OAI27741.1"/>
    </source>
</evidence>
<gene>
    <name evidence="1" type="ORF">A1356_08560</name>
</gene>
<organism evidence="1 2">
    <name type="scientific">Methylomonas koyamae</name>
    <dbReference type="NCBI Taxonomy" id="702114"/>
    <lineage>
        <taxon>Bacteria</taxon>
        <taxon>Pseudomonadati</taxon>
        <taxon>Pseudomonadota</taxon>
        <taxon>Gammaproteobacteria</taxon>
        <taxon>Methylococcales</taxon>
        <taxon>Methylococcaceae</taxon>
        <taxon>Methylomonas</taxon>
    </lineage>
</organism>
<dbReference type="KEGG" id="mko:MKLM6_3524"/>
<dbReference type="RefSeq" id="WP_064026095.1">
    <property type="nucleotide sequence ID" value="NZ_CP023669.1"/>
</dbReference>
<dbReference type="Gene3D" id="4.10.220.110">
    <property type="match status" value="1"/>
</dbReference>
<dbReference type="Pfam" id="PF05954">
    <property type="entry name" value="Phage_GPD"/>
    <property type="match status" value="1"/>
</dbReference>
<dbReference type="SUPFAM" id="SSF69279">
    <property type="entry name" value="Phage tail proteins"/>
    <property type="match status" value="2"/>
</dbReference>
<protein>
    <submittedName>
        <fullName evidence="1">Uncharacterized protein</fullName>
    </submittedName>
</protein>
<accession>A0A291INC8</accession>
<reference evidence="1 2" key="1">
    <citation type="submission" date="2016-03" db="EMBL/GenBank/DDBJ databases">
        <authorList>
            <person name="Heylen K."/>
            <person name="De Vos P."/>
            <person name="Vekeman B."/>
        </authorList>
    </citation>
    <scope>NUCLEOTIDE SEQUENCE [LARGE SCALE GENOMIC DNA]</scope>
    <source>
        <strain evidence="1 2">R-49807</strain>
    </source>
</reference>
<dbReference type="Pfam" id="PF04717">
    <property type="entry name" value="Phage_base_V"/>
    <property type="match status" value="1"/>
</dbReference>
<dbReference type="Gene3D" id="3.55.50.10">
    <property type="entry name" value="Baseplate protein-like domains"/>
    <property type="match status" value="1"/>
</dbReference>
<dbReference type="InterPro" id="IPR037026">
    <property type="entry name" value="Vgr_OB-fold_dom_sf"/>
</dbReference>
<dbReference type="Gene3D" id="2.40.50.230">
    <property type="entry name" value="Gp5 N-terminal domain"/>
    <property type="match status" value="1"/>
</dbReference>
<sequence>MEALLTPPQLQIELAGKPLSAGDAQYLTELKVSERLSLPSQCELAFQGLPDLLGELAATAAGSTLTVRIGRDRSLFQGSVTTLEYEFAPANHLGLRIRAYDKLHGLRLRQAPRSYVDLTVTELAATLAADLDLAVAADETGPVWRLIMQHEQSDLELLAEFAERAGLYFHLRDSVLQFSSLAGRPATAVLKLGENLLEARIEANSGQRRQAVGNLAWDPWQAAARSGRADTARRPAGAESGFHAESAPEFTSTDDSVQDDNQAEAFAQAQLDHRTASATTFRGIAAGDAELMPGLAVRLDGLPGPVNGQYVLSAVTHRFDSRQGYVCELDSAPPPLKPRKRATLASVGVVTRVDDPEGLGRIKAMLPSYGDLETGWIGVACAGAGKGKGLQLLPGLGDKVLLALIREDPAQAIVIGGLYGDSPLPDDAVVDGDIGRYFLATPGGQRIALDDAERSIRLHTASGQRVELQPDKIRLQLDSGSFFELADDATRLHAAADLEIEAPGRTVTIRGRAINFEQKS</sequence>